<evidence type="ECO:0000259" key="1">
    <source>
        <dbReference type="Pfam" id="PF16323"/>
    </source>
</evidence>
<dbReference type="SUPFAM" id="SSF49785">
    <property type="entry name" value="Galactose-binding domain-like"/>
    <property type="match status" value="1"/>
</dbReference>
<dbReference type="OrthoDB" id="1312186at2"/>
<gene>
    <name evidence="4" type="ORF">FKX85_12860</name>
</gene>
<evidence type="ECO:0000313" key="4">
    <source>
        <dbReference type="EMBL" id="QDH79872.1"/>
    </source>
</evidence>
<dbReference type="Proteomes" id="UP000316614">
    <property type="component" value="Chromosome"/>
</dbReference>
<evidence type="ECO:0000259" key="2">
    <source>
        <dbReference type="Pfam" id="PF16391"/>
    </source>
</evidence>
<name>A0A514CJ73_9BACT</name>
<dbReference type="InterPro" id="IPR032527">
    <property type="entry name" value="DUF4959"/>
</dbReference>
<feature type="domain" description="DUF5126" evidence="3">
    <location>
        <begin position="127"/>
        <end position="228"/>
    </location>
</feature>
<dbReference type="InterPro" id="IPR033431">
    <property type="entry name" value="DUF5126"/>
</dbReference>
<dbReference type="Pfam" id="PF16323">
    <property type="entry name" value="DUF4959"/>
    <property type="match status" value="1"/>
</dbReference>
<dbReference type="KEGG" id="echi:FKX85_12860"/>
<evidence type="ECO:0000313" key="5">
    <source>
        <dbReference type="Proteomes" id="UP000316614"/>
    </source>
</evidence>
<protein>
    <submittedName>
        <fullName evidence="4">DUF4959 domain-containing protein</fullName>
    </submittedName>
</protein>
<dbReference type="PROSITE" id="PS51257">
    <property type="entry name" value="PROKAR_LIPOPROTEIN"/>
    <property type="match status" value="1"/>
</dbReference>
<evidence type="ECO:0000259" key="3">
    <source>
        <dbReference type="Pfam" id="PF17166"/>
    </source>
</evidence>
<dbReference type="Pfam" id="PF17166">
    <property type="entry name" value="DUF5126"/>
    <property type="match status" value="1"/>
</dbReference>
<keyword evidence="5" id="KW-1185">Reference proteome</keyword>
<dbReference type="Pfam" id="PF16391">
    <property type="entry name" value="DUF5000"/>
    <property type="match status" value="1"/>
</dbReference>
<dbReference type="Gene3D" id="2.60.120.260">
    <property type="entry name" value="Galactose-binding domain-like"/>
    <property type="match status" value="1"/>
</dbReference>
<sequence length="399" mass="45164">MKRSYKINWIGSLLLALVIGACEVEEIHKPYSNGNTPPGPVFETTVENMPGKAKISYAIPNDPDLLYVKAVYERSNGEEAEIKSSYFNNSLMVEGFADTLAHEVKLYSVNRSEMESEPVTVVIQPKKAPVWDVFESLDVRASFGGIKVDALNPEREDVAIMIMEKNDLGEWEANPNSIYTSTDTIDYALRGMDTLVHEFGFTVRDRWLNYTDTIYSDIAPLYETALPKANYRGLTLPGDSPHHPSTNLPMMWDGNIIDWGNIYMTQSVISGPHTLTFDTGIEAKMSRIVIWDYPEYYNGRTYYYLGNLKEFEVWGSNDPPADGSYENWVKLGTYSATKPSGLPFGQQSDEDYRVANAGFNWEFDIDAPKVRYLRIRSVRNWGGSTYMAIAEVQVYGDPR</sequence>
<feature type="domain" description="DUF5000" evidence="2">
    <location>
        <begin position="252"/>
        <end position="396"/>
    </location>
</feature>
<feature type="domain" description="DUF4959" evidence="1">
    <location>
        <begin position="21"/>
        <end position="125"/>
    </location>
</feature>
<organism evidence="4 5">
    <name type="scientific">Echinicola soli</name>
    <dbReference type="NCBI Taxonomy" id="2591634"/>
    <lineage>
        <taxon>Bacteria</taxon>
        <taxon>Pseudomonadati</taxon>
        <taxon>Bacteroidota</taxon>
        <taxon>Cytophagia</taxon>
        <taxon>Cytophagales</taxon>
        <taxon>Cyclobacteriaceae</taxon>
        <taxon>Echinicola</taxon>
    </lineage>
</organism>
<dbReference type="AlphaFoldDB" id="A0A514CJ73"/>
<dbReference type="InterPro" id="IPR008979">
    <property type="entry name" value="Galactose-bd-like_sf"/>
</dbReference>
<reference evidence="4 5" key="1">
    <citation type="submission" date="2019-06" db="EMBL/GenBank/DDBJ databases">
        <title>Echinicola alkalisoli sp. nov. isolated from saline soil.</title>
        <authorList>
            <person name="Sun J.-Q."/>
            <person name="Xu L."/>
        </authorList>
    </citation>
    <scope>NUCLEOTIDE SEQUENCE [LARGE SCALE GENOMIC DNA]</scope>
    <source>
        <strain evidence="4 5">LN3S3</strain>
    </source>
</reference>
<proteinExistence type="predicted"/>
<accession>A0A514CJ73</accession>
<dbReference type="EMBL" id="CP041253">
    <property type="protein sequence ID" value="QDH79872.1"/>
    <property type="molecule type" value="Genomic_DNA"/>
</dbReference>
<dbReference type="InterPro" id="IPR032164">
    <property type="entry name" value="DUF5000"/>
</dbReference>
<dbReference type="RefSeq" id="WP_141615109.1">
    <property type="nucleotide sequence ID" value="NZ_CP041253.1"/>
</dbReference>